<gene>
    <name evidence="3" type="ORF">BXY80_2483</name>
</gene>
<feature type="transmembrane region" description="Helical" evidence="1">
    <location>
        <begin position="57"/>
        <end position="77"/>
    </location>
</feature>
<feature type="transmembrane region" description="Helical" evidence="1">
    <location>
        <begin position="15"/>
        <end position="37"/>
    </location>
</feature>
<keyword evidence="1" id="KW-1133">Transmembrane helix</keyword>
<dbReference type="PROSITE" id="PS50930">
    <property type="entry name" value="HTH_LYTTR"/>
    <property type="match status" value="1"/>
</dbReference>
<name>A0A420DF51_9FLAO</name>
<dbReference type="EMBL" id="RAQJ01000006">
    <property type="protein sequence ID" value="RKE90893.1"/>
    <property type="molecule type" value="Genomic_DNA"/>
</dbReference>
<comment type="caution">
    <text evidence="3">The sequence shown here is derived from an EMBL/GenBank/DDBJ whole genome shotgun (WGS) entry which is preliminary data.</text>
</comment>
<dbReference type="GO" id="GO:0003677">
    <property type="term" value="F:DNA binding"/>
    <property type="evidence" value="ECO:0007669"/>
    <property type="project" value="UniProtKB-KW"/>
</dbReference>
<dbReference type="PANTHER" id="PTHR37299">
    <property type="entry name" value="TRANSCRIPTIONAL REGULATOR-RELATED"/>
    <property type="match status" value="1"/>
</dbReference>
<dbReference type="PANTHER" id="PTHR37299:SF1">
    <property type="entry name" value="STAGE 0 SPORULATION PROTEIN A HOMOLOG"/>
    <property type="match status" value="1"/>
</dbReference>
<keyword evidence="3" id="KW-0238">DNA-binding</keyword>
<dbReference type="Proteomes" id="UP000284892">
    <property type="component" value="Unassembled WGS sequence"/>
</dbReference>
<dbReference type="SMART" id="SM00850">
    <property type="entry name" value="LytTR"/>
    <property type="match status" value="1"/>
</dbReference>
<keyword evidence="1" id="KW-0812">Transmembrane</keyword>
<keyword evidence="1" id="KW-0472">Membrane</keyword>
<dbReference type="Gene3D" id="2.40.50.1020">
    <property type="entry name" value="LytTr DNA-binding domain"/>
    <property type="match status" value="1"/>
</dbReference>
<organism evidence="3 4">
    <name type="scientific">Ichthyenterobacterium magnum</name>
    <dbReference type="NCBI Taxonomy" id="1230530"/>
    <lineage>
        <taxon>Bacteria</taxon>
        <taxon>Pseudomonadati</taxon>
        <taxon>Bacteroidota</taxon>
        <taxon>Flavobacteriia</taxon>
        <taxon>Flavobacteriales</taxon>
        <taxon>Flavobacteriaceae</taxon>
        <taxon>Ichthyenterobacterium</taxon>
    </lineage>
</organism>
<evidence type="ECO:0000313" key="4">
    <source>
        <dbReference type="Proteomes" id="UP000284892"/>
    </source>
</evidence>
<protein>
    <submittedName>
        <fullName evidence="3">LytTr DNA-binding domain-containing protein</fullName>
    </submittedName>
</protein>
<reference evidence="3 4" key="1">
    <citation type="submission" date="2018-09" db="EMBL/GenBank/DDBJ databases">
        <title>Genomic Encyclopedia of Archaeal and Bacterial Type Strains, Phase II (KMG-II): from individual species to whole genera.</title>
        <authorList>
            <person name="Goeker M."/>
        </authorList>
    </citation>
    <scope>NUCLEOTIDE SEQUENCE [LARGE SCALE GENOMIC DNA]</scope>
    <source>
        <strain evidence="3 4">DSM 26283</strain>
    </source>
</reference>
<dbReference type="AlphaFoldDB" id="A0A420DF51"/>
<proteinExistence type="predicted"/>
<keyword evidence="4" id="KW-1185">Reference proteome</keyword>
<feature type="transmembrane region" description="Helical" evidence="1">
    <location>
        <begin position="89"/>
        <end position="110"/>
    </location>
</feature>
<dbReference type="InterPro" id="IPR046947">
    <property type="entry name" value="LytR-like"/>
</dbReference>
<dbReference type="Pfam" id="PF04397">
    <property type="entry name" value="LytTR"/>
    <property type="match status" value="1"/>
</dbReference>
<sequence length="290" mass="33665">MFKLFKSISNSKQSIIIIALVLTIAIIFETFQQLYYIKRFTIADDVTFFSILKNQSYRWIIWMLLSFPLIWYIKSMATKIVSLVRLSKLLLVIFGLVFINIIIISISQIYTSGDSFSLLSLFLDYAPFFMYQKAPIYTLGYIAIAIISYLFFINEKLQIEVQELAELKLTNKKLYTQLSSNINDEAKILNIKIGNKRKIIPVENICWIEADDYCVKVHTTTNETYTMRSSLKALDEKLSHHFLRVHRKAIVNMKLAKELNLASTPNLILKNNTQIQVSKSNLKTVKDFLN</sequence>
<evidence type="ECO:0000256" key="1">
    <source>
        <dbReference type="SAM" id="Phobius"/>
    </source>
</evidence>
<accession>A0A420DF51</accession>
<feature type="transmembrane region" description="Helical" evidence="1">
    <location>
        <begin position="130"/>
        <end position="152"/>
    </location>
</feature>
<dbReference type="GO" id="GO:0000156">
    <property type="term" value="F:phosphorelay response regulator activity"/>
    <property type="evidence" value="ECO:0007669"/>
    <property type="project" value="InterPro"/>
</dbReference>
<evidence type="ECO:0000259" key="2">
    <source>
        <dbReference type="PROSITE" id="PS50930"/>
    </source>
</evidence>
<dbReference type="OrthoDB" id="980061at2"/>
<feature type="domain" description="HTH LytTR-type" evidence="2">
    <location>
        <begin position="189"/>
        <end position="290"/>
    </location>
</feature>
<dbReference type="InterPro" id="IPR007492">
    <property type="entry name" value="LytTR_DNA-bd_dom"/>
</dbReference>
<evidence type="ECO:0000313" key="3">
    <source>
        <dbReference type="EMBL" id="RKE90893.1"/>
    </source>
</evidence>
<dbReference type="RefSeq" id="WP_120202364.1">
    <property type="nucleotide sequence ID" value="NZ_RAQJ01000006.1"/>
</dbReference>